<feature type="compositionally biased region" description="Basic and acidic residues" evidence="1">
    <location>
        <begin position="43"/>
        <end position="52"/>
    </location>
</feature>
<dbReference type="AlphaFoldDB" id="A0A804PYJ3"/>
<name>A0A804PYJ3_MAIZE</name>
<dbReference type="Gramene" id="Zm00001eb285160_T001">
    <property type="protein sequence ID" value="Zm00001eb285160_P001"/>
    <property type="gene ID" value="Zm00001eb285160"/>
</dbReference>
<reference evidence="2" key="2">
    <citation type="submission" date="2019-07" db="EMBL/GenBank/DDBJ databases">
        <authorList>
            <person name="Seetharam A."/>
            <person name="Woodhouse M."/>
            <person name="Cannon E."/>
        </authorList>
    </citation>
    <scope>NUCLEOTIDE SEQUENCE [LARGE SCALE GENOMIC DNA]</scope>
    <source>
        <strain evidence="2">cv. B73</strain>
    </source>
</reference>
<feature type="region of interest" description="Disordered" evidence="1">
    <location>
        <begin position="1"/>
        <end position="22"/>
    </location>
</feature>
<reference evidence="3" key="1">
    <citation type="journal article" date="2009" name="Science">
        <title>The B73 maize genome: complexity, diversity, and dynamics.</title>
        <authorList>
            <person name="Schnable P.S."/>
            <person name="Ware D."/>
            <person name="Fulton R.S."/>
            <person name="Stein J.C."/>
            <person name="Wei F."/>
            <person name="Pasternak S."/>
            <person name="Liang C."/>
            <person name="Zhang J."/>
            <person name="Fulton L."/>
            <person name="Graves T.A."/>
            <person name="Minx P."/>
            <person name="Reily A.D."/>
            <person name="Courtney L."/>
            <person name="Kruchowski S.S."/>
            <person name="Tomlinson C."/>
            <person name="Strong C."/>
            <person name="Delehaunty K."/>
            <person name="Fronick C."/>
            <person name="Courtney B."/>
            <person name="Rock S.M."/>
            <person name="Belter E."/>
            <person name="Du F."/>
            <person name="Kim K."/>
            <person name="Abbott R.M."/>
            <person name="Cotton M."/>
            <person name="Levy A."/>
            <person name="Marchetto P."/>
            <person name="Ochoa K."/>
            <person name="Jackson S.M."/>
            <person name="Gillam B."/>
            <person name="Chen W."/>
            <person name="Yan L."/>
            <person name="Higginbotham J."/>
            <person name="Cardenas M."/>
            <person name="Waligorski J."/>
            <person name="Applebaum E."/>
            <person name="Phelps L."/>
            <person name="Falcone J."/>
            <person name="Kanchi K."/>
            <person name="Thane T."/>
            <person name="Scimone A."/>
            <person name="Thane N."/>
            <person name="Henke J."/>
            <person name="Wang T."/>
            <person name="Ruppert J."/>
            <person name="Shah N."/>
            <person name="Rotter K."/>
            <person name="Hodges J."/>
            <person name="Ingenthron E."/>
            <person name="Cordes M."/>
            <person name="Kohlberg S."/>
            <person name="Sgro J."/>
            <person name="Delgado B."/>
            <person name="Mead K."/>
            <person name="Chinwalla A."/>
            <person name="Leonard S."/>
            <person name="Crouse K."/>
            <person name="Collura K."/>
            <person name="Kudrna D."/>
            <person name="Currie J."/>
            <person name="He R."/>
            <person name="Angelova A."/>
            <person name="Rajasekar S."/>
            <person name="Mueller T."/>
            <person name="Lomeli R."/>
            <person name="Scara G."/>
            <person name="Ko A."/>
            <person name="Delaney K."/>
            <person name="Wissotski M."/>
            <person name="Lopez G."/>
            <person name="Campos D."/>
            <person name="Braidotti M."/>
            <person name="Ashley E."/>
            <person name="Golser W."/>
            <person name="Kim H."/>
            <person name="Lee S."/>
            <person name="Lin J."/>
            <person name="Dujmic Z."/>
            <person name="Kim W."/>
            <person name="Talag J."/>
            <person name="Zuccolo A."/>
            <person name="Fan C."/>
            <person name="Sebastian A."/>
            <person name="Kramer M."/>
            <person name="Spiegel L."/>
            <person name="Nascimento L."/>
            <person name="Zutavern T."/>
            <person name="Miller B."/>
            <person name="Ambroise C."/>
            <person name="Muller S."/>
            <person name="Spooner W."/>
            <person name="Narechania A."/>
            <person name="Ren L."/>
            <person name="Wei S."/>
            <person name="Kumari S."/>
            <person name="Faga B."/>
            <person name="Levy M.J."/>
            <person name="McMahan L."/>
            <person name="Van Buren P."/>
            <person name="Vaughn M.W."/>
            <person name="Ying K."/>
            <person name="Yeh C.-T."/>
            <person name="Emrich S.J."/>
            <person name="Jia Y."/>
            <person name="Kalyanaraman A."/>
            <person name="Hsia A.-P."/>
            <person name="Barbazuk W.B."/>
            <person name="Baucom R.S."/>
            <person name="Brutnell T.P."/>
            <person name="Carpita N.C."/>
            <person name="Chaparro C."/>
            <person name="Chia J.-M."/>
            <person name="Deragon J.-M."/>
            <person name="Estill J.C."/>
            <person name="Fu Y."/>
            <person name="Jeddeloh J.A."/>
            <person name="Han Y."/>
            <person name="Lee H."/>
            <person name="Li P."/>
            <person name="Lisch D.R."/>
            <person name="Liu S."/>
            <person name="Liu Z."/>
            <person name="Nagel D.H."/>
            <person name="McCann M.C."/>
            <person name="SanMiguel P."/>
            <person name="Myers A.M."/>
            <person name="Nettleton D."/>
            <person name="Nguyen J."/>
            <person name="Penning B.W."/>
            <person name="Ponnala L."/>
            <person name="Schneider K.L."/>
            <person name="Schwartz D.C."/>
            <person name="Sharma A."/>
            <person name="Soderlund C."/>
            <person name="Springer N.M."/>
            <person name="Sun Q."/>
            <person name="Wang H."/>
            <person name="Waterman M."/>
            <person name="Westerman R."/>
            <person name="Wolfgruber T.K."/>
            <person name="Yang L."/>
            <person name="Yu Y."/>
            <person name="Zhang L."/>
            <person name="Zhou S."/>
            <person name="Zhu Q."/>
            <person name="Bennetzen J.L."/>
            <person name="Dawe R.K."/>
            <person name="Jiang J."/>
            <person name="Jiang N."/>
            <person name="Presting G.G."/>
            <person name="Wessler S.R."/>
            <person name="Aluru S."/>
            <person name="Martienssen R.A."/>
            <person name="Clifton S.W."/>
            <person name="McCombie W.R."/>
            <person name="Wing R.A."/>
            <person name="Wilson R.K."/>
        </authorList>
    </citation>
    <scope>NUCLEOTIDE SEQUENCE [LARGE SCALE GENOMIC DNA]</scope>
    <source>
        <strain evidence="3">cv. B73</strain>
    </source>
</reference>
<sequence>MATPSWTATPTDAQSPLLPPSGLLGSTPSLSLLAKPLVPRGRSKTDHWKELSRSPSPALLDGVSATPSANVDFDGAAVDSHPTPYRDIMLSTAHEHRSLEPITVRTSPMRIVLQCEDVC</sequence>
<protein>
    <submittedName>
        <fullName evidence="2">Uncharacterized protein</fullName>
    </submittedName>
</protein>
<accession>A0A804PYJ3</accession>
<feature type="compositionally biased region" description="Polar residues" evidence="1">
    <location>
        <begin position="1"/>
        <end position="14"/>
    </location>
</feature>
<reference evidence="2" key="3">
    <citation type="submission" date="2021-05" db="UniProtKB">
        <authorList>
            <consortium name="EnsemblPlants"/>
        </authorList>
    </citation>
    <scope>IDENTIFICATION</scope>
    <source>
        <strain evidence="2">cv. B73</strain>
    </source>
</reference>
<evidence type="ECO:0000313" key="2">
    <source>
        <dbReference type="EnsemblPlants" id="Zm00001eb285160_P001"/>
    </source>
</evidence>
<evidence type="ECO:0000313" key="3">
    <source>
        <dbReference type="Proteomes" id="UP000007305"/>
    </source>
</evidence>
<dbReference type="Proteomes" id="UP000007305">
    <property type="component" value="Chromosome 6"/>
</dbReference>
<evidence type="ECO:0000256" key="1">
    <source>
        <dbReference type="SAM" id="MobiDB-lite"/>
    </source>
</evidence>
<proteinExistence type="predicted"/>
<dbReference type="InParanoid" id="A0A804PYJ3"/>
<feature type="region of interest" description="Disordered" evidence="1">
    <location>
        <begin position="36"/>
        <end position="62"/>
    </location>
</feature>
<dbReference type="EnsemblPlants" id="Zm00001eb285160_T001">
    <property type="protein sequence ID" value="Zm00001eb285160_P001"/>
    <property type="gene ID" value="Zm00001eb285160"/>
</dbReference>
<keyword evidence="3" id="KW-1185">Reference proteome</keyword>
<organism evidence="2 3">
    <name type="scientific">Zea mays</name>
    <name type="common">Maize</name>
    <dbReference type="NCBI Taxonomy" id="4577"/>
    <lineage>
        <taxon>Eukaryota</taxon>
        <taxon>Viridiplantae</taxon>
        <taxon>Streptophyta</taxon>
        <taxon>Embryophyta</taxon>
        <taxon>Tracheophyta</taxon>
        <taxon>Spermatophyta</taxon>
        <taxon>Magnoliopsida</taxon>
        <taxon>Liliopsida</taxon>
        <taxon>Poales</taxon>
        <taxon>Poaceae</taxon>
        <taxon>PACMAD clade</taxon>
        <taxon>Panicoideae</taxon>
        <taxon>Andropogonodae</taxon>
        <taxon>Andropogoneae</taxon>
        <taxon>Tripsacinae</taxon>
        <taxon>Zea</taxon>
    </lineage>
</organism>